<sequence length="747" mass="87265">MNDIESVNAHLNKVKHKSCVIVNKQLSISEMKPFMNKQLPFYEMKSCETQCDEKTKIKETKLNGVKNEESFAVTNKPLPFYEMKSCETQCDEKMKNRETKLSRVKNEKSETFEPISRKRKPEEDNCTKIAKNNRTEQCSSNPLANKQSKTDELDFINDIVGLQLNKDKMKRFIPVHKRESQSKSCNVLADKVSKFDQNILKNGTQYIDLCIKWDKTNIYNTSSIKLANINLSINFITKVNDDHFCLLCKKQFSSEVYIIMEHFFSKEHIENLQKQNNSLTKTEDSSNISNDNLKFALPYISKTTNAFFYCHACKNDIAEYKIFEHALSQNHMLECEKLKKNAFNIFLKIMTLLKNTWYYAQFFDCQVCDMKYQMEIEFVEHLKNNNHCKKVKMCIEKGEVLEFHTCFACVTCIYGDSRKYYGHCDDIFHKRYLSKGDNDISKMMPPLIGLLSRIEDKRQKLLFESDSITLESSQENSLLKAVEKVVQHLYPNAKAYKFGSRCSYTALSNSDLDIFLDCDNMYHKNFDTALSRRYISSVIDCFKNLEDEWYIEETLFDTRVPIIKLRHYPTDLKCDISFSNGLACRKSKLVRYYNDAYKMCRELILYLKKWVLFSQLSGTEGWECGYQKKFCVTPDDSSFVENLVGLFTFYAEFDYQKYVICPYLGSIIEKEKFATEDLPAELTAILNDKNKKAVSLFRFDSPMCMQDPTDLSQNSTKALRKRQLRCFKEYCSSSVERIISGQQSTCS</sequence>
<comment type="cofactor">
    <cofactor evidence="2">
        <name>Mg(2+)</name>
        <dbReference type="ChEBI" id="CHEBI:18420"/>
    </cofactor>
</comment>
<protein>
    <recommendedName>
        <fullName evidence="7">C2H2-type domain-containing protein</fullName>
    </recommendedName>
</protein>
<dbReference type="EMBL" id="JBJJXI010000136">
    <property type="protein sequence ID" value="KAL3387560.1"/>
    <property type="molecule type" value="Genomic_DNA"/>
</dbReference>
<evidence type="ECO:0000313" key="8">
    <source>
        <dbReference type="EMBL" id="KAL3387560.1"/>
    </source>
</evidence>
<gene>
    <name evidence="8" type="ORF">TKK_016702</name>
</gene>
<organism evidence="8 9">
    <name type="scientific">Trichogramma kaykai</name>
    <dbReference type="NCBI Taxonomy" id="54128"/>
    <lineage>
        <taxon>Eukaryota</taxon>
        <taxon>Metazoa</taxon>
        <taxon>Ecdysozoa</taxon>
        <taxon>Arthropoda</taxon>
        <taxon>Hexapoda</taxon>
        <taxon>Insecta</taxon>
        <taxon>Pterygota</taxon>
        <taxon>Neoptera</taxon>
        <taxon>Endopterygota</taxon>
        <taxon>Hymenoptera</taxon>
        <taxon>Apocrita</taxon>
        <taxon>Proctotrupomorpha</taxon>
        <taxon>Chalcidoidea</taxon>
        <taxon>Trichogrammatidae</taxon>
        <taxon>Trichogramma</taxon>
    </lineage>
</organism>
<evidence type="ECO:0000256" key="3">
    <source>
        <dbReference type="ARBA" id="ARBA00022679"/>
    </source>
</evidence>
<dbReference type="SUPFAM" id="SSF81301">
    <property type="entry name" value="Nucleotidyltransferase"/>
    <property type="match status" value="1"/>
</dbReference>
<dbReference type="InterPro" id="IPR043519">
    <property type="entry name" value="NT_sf"/>
</dbReference>
<reference evidence="8 9" key="1">
    <citation type="journal article" date="2024" name="bioRxiv">
        <title>A reference genome for Trichogramma kaykai: A tiny desert-dwelling parasitoid wasp with competing sex-ratio distorters.</title>
        <authorList>
            <person name="Culotta J."/>
            <person name="Lindsey A.R."/>
        </authorList>
    </citation>
    <scope>NUCLEOTIDE SEQUENCE [LARGE SCALE GENOMIC DNA]</scope>
    <source>
        <strain evidence="8 9">KSX58</strain>
    </source>
</reference>
<evidence type="ECO:0000313" key="9">
    <source>
        <dbReference type="Proteomes" id="UP001627154"/>
    </source>
</evidence>
<dbReference type="Gene3D" id="3.30.460.10">
    <property type="entry name" value="Beta Polymerase, domain 2"/>
    <property type="match status" value="1"/>
</dbReference>
<dbReference type="PROSITE" id="PS00028">
    <property type="entry name" value="ZINC_FINGER_C2H2_1"/>
    <property type="match status" value="1"/>
</dbReference>
<dbReference type="Pfam" id="PF03828">
    <property type="entry name" value="PAP_assoc"/>
    <property type="match status" value="1"/>
</dbReference>
<dbReference type="InterPro" id="IPR002058">
    <property type="entry name" value="PAP_assoc"/>
</dbReference>
<name>A0ABD2W3D1_9HYME</name>
<keyword evidence="3" id="KW-0808">Transferase</keyword>
<evidence type="ECO:0000259" key="7">
    <source>
        <dbReference type="PROSITE" id="PS00028"/>
    </source>
</evidence>
<dbReference type="InterPro" id="IPR013087">
    <property type="entry name" value="Znf_C2H2_type"/>
</dbReference>
<evidence type="ECO:0000256" key="6">
    <source>
        <dbReference type="SAM" id="MobiDB-lite"/>
    </source>
</evidence>
<proteinExistence type="predicted"/>
<dbReference type="InterPro" id="IPR054708">
    <property type="entry name" value="MTPAP-like_central"/>
</dbReference>
<dbReference type="CDD" id="cd05402">
    <property type="entry name" value="NT_PAP_TUTase"/>
    <property type="match status" value="1"/>
</dbReference>
<feature type="domain" description="C2H2-type" evidence="7">
    <location>
        <begin position="365"/>
        <end position="387"/>
    </location>
</feature>
<evidence type="ECO:0000256" key="2">
    <source>
        <dbReference type="ARBA" id="ARBA00001946"/>
    </source>
</evidence>
<dbReference type="PANTHER" id="PTHR12271">
    <property type="entry name" value="POLY A POLYMERASE CID PAP -RELATED"/>
    <property type="match status" value="1"/>
</dbReference>
<dbReference type="Pfam" id="PF22600">
    <property type="entry name" value="MTPAP-like_central"/>
    <property type="match status" value="1"/>
</dbReference>
<dbReference type="Proteomes" id="UP001627154">
    <property type="component" value="Unassembled WGS sequence"/>
</dbReference>
<feature type="region of interest" description="Disordered" evidence="6">
    <location>
        <begin position="97"/>
        <end position="123"/>
    </location>
</feature>
<comment type="cofactor">
    <cofactor evidence="1">
        <name>Mn(2+)</name>
        <dbReference type="ChEBI" id="CHEBI:29035"/>
    </cofactor>
</comment>
<dbReference type="Gene3D" id="1.10.1410.10">
    <property type="match status" value="1"/>
</dbReference>
<keyword evidence="4" id="KW-0479">Metal-binding</keyword>
<accession>A0ABD2W3D1</accession>
<dbReference type="SUPFAM" id="SSF81631">
    <property type="entry name" value="PAP/OAS1 substrate-binding domain"/>
    <property type="match status" value="1"/>
</dbReference>
<dbReference type="GO" id="GO:1990817">
    <property type="term" value="F:poly(A) RNA polymerase activity"/>
    <property type="evidence" value="ECO:0007669"/>
    <property type="project" value="UniProtKB-ARBA"/>
</dbReference>
<dbReference type="SUPFAM" id="SSF57667">
    <property type="entry name" value="beta-beta-alpha zinc fingers"/>
    <property type="match status" value="1"/>
</dbReference>
<dbReference type="PANTHER" id="PTHR12271:SF66">
    <property type="entry name" value="TERMINAL URIDYLYLTRANSFERASE TAILOR"/>
    <property type="match status" value="1"/>
</dbReference>
<evidence type="ECO:0000256" key="4">
    <source>
        <dbReference type="ARBA" id="ARBA00022723"/>
    </source>
</evidence>
<dbReference type="GO" id="GO:0046872">
    <property type="term" value="F:metal ion binding"/>
    <property type="evidence" value="ECO:0007669"/>
    <property type="project" value="UniProtKB-KW"/>
</dbReference>
<dbReference type="InterPro" id="IPR036236">
    <property type="entry name" value="Znf_C2H2_sf"/>
</dbReference>
<comment type="caution">
    <text evidence="8">The sequence shown here is derived from an EMBL/GenBank/DDBJ whole genome shotgun (WGS) entry which is preliminary data.</text>
</comment>
<feature type="compositionally biased region" description="Basic and acidic residues" evidence="6">
    <location>
        <begin position="97"/>
        <end position="111"/>
    </location>
</feature>
<dbReference type="AlphaFoldDB" id="A0ABD2W3D1"/>
<evidence type="ECO:0000256" key="1">
    <source>
        <dbReference type="ARBA" id="ARBA00001936"/>
    </source>
</evidence>
<keyword evidence="9" id="KW-1185">Reference proteome</keyword>
<evidence type="ECO:0000256" key="5">
    <source>
        <dbReference type="ARBA" id="ARBA00022842"/>
    </source>
</evidence>
<keyword evidence="5" id="KW-0460">Magnesium</keyword>